<name>T5ADC8_OPHSC</name>
<gene>
    <name evidence="2" type="ORF">OCS_00821</name>
</gene>
<dbReference type="Gene3D" id="3.30.70.1060">
    <property type="entry name" value="Dimeric alpha+beta barrel"/>
    <property type="match status" value="1"/>
</dbReference>
<dbReference type="HOGENOM" id="CLU_110355_2_4_1"/>
<organism evidence="2 3">
    <name type="scientific">Ophiocordyceps sinensis (strain Co18 / CGMCC 3.14243)</name>
    <name type="common">Yarsagumba caterpillar fungus</name>
    <name type="synonym">Hirsutella sinensis</name>
    <dbReference type="NCBI Taxonomy" id="911162"/>
    <lineage>
        <taxon>Eukaryota</taxon>
        <taxon>Fungi</taxon>
        <taxon>Dikarya</taxon>
        <taxon>Ascomycota</taxon>
        <taxon>Pezizomycotina</taxon>
        <taxon>Sordariomycetes</taxon>
        <taxon>Hypocreomycetidae</taxon>
        <taxon>Hypocreales</taxon>
        <taxon>Ophiocordycipitaceae</taxon>
        <taxon>Ophiocordyceps</taxon>
    </lineage>
</organism>
<evidence type="ECO:0000313" key="3">
    <source>
        <dbReference type="Proteomes" id="UP000019374"/>
    </source>
</evidence>
<dbReference type="eggNOG" id="ENOG502S8X0">
    <property type="taxonomic scope" value="Eukaryota"/>
</dbReference>
<accession>T5ADC8</accession>
<dbReference type="EMBL" id="KE652210">
    <property type="protein sequence ID" value="EQL03470.1"/>
    <property type="molecule type" value="Genomic_DNA"/>
</dbReference>
<dbReference type="InterPro" id="IPR051807">
    <property type="entry name" value="Sec-metab_biosynth-assoc"/>
</dbReference>
<dbReference type="InterPro" id="IPR011008">
    <property type="entry name" value="Dimeric_a/b-barrel"/>
</dbReference>
<dbReference type="Pfam" id="PF03795">
    <property type="entry name" value="YCII"/>
    <property type="match status" value="1"/>
</dbReference>
<feature type="domain" description="YCII-related" evidence="1">
    <location>
        <begin position="13"/>
        <end position="105"/>
    </location>
</feature>
<evidence type="ECO:0000313" key="2">
    <source>
        <dbReference type="EMBL" id="EQL03470.1"/>
    </source>
</evidence>
<dbReference type="PANTHER" id="PTHR33606">
    <property type="entry name" value="PROTEIN YCII"/>
    <property type="match status" value="1"/>
</dbReference>
<dbReference type="PANTHER" id="PTHR33606:SF3">
    <property type="entry name" value="PROTEIN YCII"/>
    <property type="match status" value="1"/>
</dbReference>
<proteinExistence type="predicted"/>
<dbReference type="AlphaFoldDB" id="T5ADC8"/>
<dbReference type="InterPro" id="IPR005545">
    <property type="entry name" value="YCII"/>
</dbReference>
<reference evidence="2 3" key="1">
    <citation type="journal article" date="2013" name="Chin. Sci. Bull.">
        <title>Genome survey uncovers the secrets of sex and lifestyle in caterpillar fungus.</title>
        <authorList>
            <person name="Hu X."/>
            <person name="Zhang Y."/>
            <person name="Xiao G."/>
            <person name="Zheng P."/>
            <person name="Xia Y."/>
            <person name="Zhang X."/>
            <person name="St Leger R.J."/>
            <person name="Liu X."/>
            <person name="Wang C."/>
        </authorList>
    </citation>
    <scope>NUCLEOTIDE SEQUENCE [LARGE SCALE GENOMIC DNA]</scope>
    <source>
        <strain evidence="3">Co18 / CGMCC 3.14243</strain>
        <tissue evidence="2">Fruit-body</tissue>
    </source>
</reference>
<protein>
    <submittedName>
        <fullName evidence="2">Dimeric alpha-beta barrel</fullName>
    </submittedName>
</protein>
<evidence type="ECO:0000259" key="1">
    <source>
        <dbReference type="Pfam" id="PF03795"/>
    </source>
</evidence>
<dbReference type="Proteomes" id="UP000019374">
    <property type="component" value="Unassembled WGS sequence"/>
</dbReference>
<sequence>MASSSAAAPTHEFLVVVPDKPGMHAKRIKVRQMHLVNLAPKIESGKWKMGGALLKALPADDDPDNFEFAGSSIVCLAESREEVLEQLREDIYTKTGVWDTEKVSPLPVYSSLPPVTHFTPRQAQIYPFKCAFRNP</sequence>
<dbReference type="SUPFAM" id="SSF54909">
    <property type="entry name" value="Dimeric alpha+beta barrel"/>
    <property type="match status" value="1"/>
</dbReference>
<dbReference type="OrthoDB" id="5519740at2759"/>